<gene>
    <name evidence="1" type="ORF">Spa11_18520</name>
</gene>
<dbReference type="Proteomes" id="UP000316426">
    <property type="component" value="Chromosome"/>
</dbReference>
<keyword evidence="2" id="KW-1185">Reference proteome</keyword>
<proteinExistence type="predicted"/>
<protein>
    <submittedName>
        <fullName evidence="1">Uncharacterized protein</fullName>
    </submittedName>
</protein>
<evidence type="ECO:0000313" key="1">
    <source>
        <dbReference type="EMBL" id="QDV73653.1"/>
    </source>
</evidence>
<sequence>MRTYQGRKRGLSTRVRLLLVAFGVGDVLVGLARLPDELMREAVLGAGHLLAQCLPW</sequence>
<name>A0A518K785_9BACT</name>
<dbReference type="AlphaFoldDB" id="A0A518K785"/>
<reference evidence="1 2" key="1">
    <citation type="submission" date="2019-02" db="EMBL/GenBank/DDBJ databases">
        <title>Deep-cultivation of Planctomycetes and their phenomic and genomic characterization uncovers novel biology.</title>
        <authorList>
            <person name="Wiegand S."/>
            <person name="Jogler M."/>
            <person name="Boedeker C."/>
            <person name="Pinto D."/>
            <person name="Vollmers J."/>
            <person name="Rivas-Marin E."/>
            <person name="Kohn T."/>
            <person name="Peeters S.H."/>
            <person name="Heuer A."/>
            <person name="Rast P."/>
            <person name="Oberbeckmann S."/>
            <person name="Bunk B."/>
            <person name="Jeske O."/>
            <person name="Meyerdierks A."/>
            <person name="Storesund J.E."/>
            <person name="Kallscheuer N."/>
            <person name="Luecker S."/>
            <person name="Lage O.M."/>
            <person name="Pohl T."/>
            <person name="Merkel B.J."/>
            <person name="Hornburger P."/>
            <person name="Mueller R.-W."/>
            <person name="Bruemmer F."/>
            <person name="Labrenz M."/>
            <person name="Spormann A.M."/>
            <person name="Op den Camp H."/>
            <person name="Overmann J."/>
            <person name="Amann R."/>
            <person name="Jetten M.S.M."/>
            <person name="Mascher T."/>
            <person name="Medema M.H."/>
            <person name="Devos D.P."/>
            <person name="Kaster A.-K."/>
            <person name="Ovreas L."/>
            <person name="Rohde M."/>
            <person name="Galperin M.Y."/>
            <person name="Jogler C."/>
        </authorList>
    </citation>
    <scope>NUCLEOTIDE SEQUENCE [LARGE SCALE GENOMIC DNA]</scope>
    <source>
        <strain evidence="1 2">Spa11</strain>
    </source>
</reference>
<dbReference type="KEGG" id="bmei:Spa11_18520"/>
<evidence type="ECO:0000313" key="2">
    <source>
        <dbReference type="Proteomes" id="UP000316426"/>
    </source>
</evidence>
<dbReference type="EMBL" id="CP036349">
    <property type="protein sequence ID" value="QDV73653.1"/>
    <property type="molecule type" value="Genomic_DNA"/>
</dbReference>
<organism evidence="1 2">
    <name type="scientific">Botrimarina mediterranea</name>
    <dbReference type="NCBI Taxonomy" id="2528022"/>
    <lineage>
        <taxon>Bacteria</taxon>
        <taxon>Pseudomonadati</taxon>
        <taxon>Planctomycetota</taxon>
        <taxon>Planctomycetia</taxon>
        <taxon>Pirellulales</taxon>
        <taxon>Lacipirellulaceae</taxon>
        <taxon>Botrimarina</taxon>
    </lineage>
</organism>
<accession>A0A518K785</accession>